<reference evidence="2 3" key="1">
    <citation type="journal article" date="2024" name="BMC Genomics">
        <title>De novo assembly and annotation of Popillia japonica's genome with initial clues to its potential as an invasive pest.</title>
        <authorList>
            <person name="Cucini C."/>
            <person name="Boschi S."/>
            <person name="Funari R."/>
            <person name="Cardaioli E."/>
            <person name="Iannotti N."/>
            <person name="Marturano G."/>
            <person name="Paoli F."/>
            <person name="Bruttini M."/>
            <person name="Carapelli A."/>
            <person name="Frati F."/>
            <person name="Nardi F."/>
        </authorList>
    </citation>
    <scope>NUCLEOTIDE SEQUENCE [LARGE SCALE GENOMIC DNA]</scope>
    <source>
        <strain evidence="2">DMR45628</strain>
    </source>
</reference>
<evidence type="ECO:0000313" key="3">
    <source>
        <dbReference type="Proteomes" id="UP001458880"/>
    </source>
</evidence>
<feature type="compositionally biased region" description="Basic and acidic residues" evidence="1">
    <location>
        <begin position="38"/>
        <end position="76"/>
    </location>
</feature>
<evidence type="ECO:0000256" key="1">
    <source>
        <dbReference type="SAM" id="MobiDB-lite"/>
    </source>
</evidence>
<organism evidence="2 3">
    <name type="scientific">Popillia japonica</name>
    <name type="common">Japanese beetle</name>
    <dbReference type="NCBI Taxonomy" id="7064"/>
    <lineage>
        <taxon>Eukaryota</taxon>
        <taxon>Metazoa</taxon>
        <taxon>Ecdysozoa</taxon>
        <taxon>Arthropoda</taxon>
        <taxon>Hexapoda</taxon>
        <taxon>Insecta</taxon>
        <taxon>Pterygota</taxon>
        <taxon>Neoptera</taxon>
        <taxon>Endopterygota</taxon>
        <taxon>Coleoptera</taxon>
        <taxon>Polyphaga</taxon>
        <taxon>Scarabaeiformia</taxon>
        <taxon>Scarabaeidae</taxon>
        <taxon>Rutelinae</taxon>
        <taxon>Popillia</taxon>
    </lineage>
</organism>
<evidence type="ECO:0000313" key="2">
    <source>
        <dbReference type="EMBL" id="KAK9686684.1"/>
    </source>
</evidence>
<sequence length="193" mass="22740">MLEEISPLPSTSSTKFVTRQNRGGKSEILTSTPFKTQVEQKRKEKLEKQQIAEEKPFKTQVEQKRKEKLEKQQIAEENRIKRETKRKLKYEQDVTLKRTKVKSTTNKEQKKSVRPETQEKPLDTKTRKYLNFGEELLEECELTLGIICNETFEEDCVQCNICKGWSHENEQILKLTAFITNVILVFLETLKCR</sequence>
<gene>
    <name evidence="2" type="ORF">QE152_g37014</name>
</gene>
<feature type="compositionally biased region" description="Polar residues" evidence="1">
    <location>
        <begin position="8"/>
        <end position="35"/>
    </location>
</feature>
<feature type="compositionally biased region" description="Basic and acidic residues" evidence="1">
    <location>
        <begin position="105"/>
        <end position="122"/>
    </location>
</feature>
<proteinExistence type="predicted"/>
<dbReference type="Proteomes" id="UP001458880">
    <property type="component" value="Unassembled WGS sequence"/>
</dbReference>
<name>A0AAW1IBS6_POPJA</name>
<feature type="region of interest" description="Disordered" evidence="1">
    <location>
        <begin position="99"/>
        <end position="122"/>
    </location>
</feature>
<keyword evidence="3" id="KW-1185">Reference proteome</keyword>
<comment type="caution">
    <text evidence="2">The sequence shown here is derived from an EMBL/GenBank/DDBJ whole genome shotgun (WGS) entry which is preliminary data.</text>
</comment>
<protein>
    <submittedName>
        <fullName evidence="2">Uncharacterized protein</fullName>
    </submittedName>
</protein>
<accession>A0AAW1IBS6</accession>
<dbReference type="AlphaFoldDB" id="A0AAW1IBS6"/>
<feature type="region of interest" description="Disordered" evidence="1">
    <location>
        <begin position="1"/>
        <end position="76"/>
    </location>
</feature>
<dbReference type="EMBL" id="JASPKY010000689">
    <property type="protein sequence ID" value="KAK9686684.1"/>
    <property type="molecule type" value="Genomic_DNA"/>
</dbReference>